<dbReference type="CDD" id="cd05016">
    <property type="entry name" value="SIS_PGI_2"/>
    <property type="match status" value="1"/>
</dbReference>
<dbReference type="GO" id="GO:0006096">
    <property type="term" value="P:glycolytic process"/>
    <property type="evidence" value="ECO:0007669"/>
    <property type="project" value="UniProtKB-UniRule"/>
</dbReference>
<dbReference type="NCBIfam" id="NF001211">
    <property type="entry name" value="PRK00179.1"/>
    <property type="match status" value="1"/>
</dbReference>
<evidence type="ECO:0000256" key="9">
    <source>
        <dbReference type="RuleBase" id="RU000612"/>
    </source>
</evidence>
<comment type="function">
    <text evidence="8">Catalyzes the reversible isomerization of glucose-6-phosphate to fructose-6-phosphate.</text>
</comment>
<dbReference type="Gene3D" id="1.10.1390.10">
    <property type="match status" value="1"/>
</dbReference>
<evidence type="ECO:0000256" key="7">
    <source>
        <dbReference type="ARBA" id="ARBA00029321"/>
    </source>
</evidence>
<dbReference type="GO" id="GO:0051156">
    <property type="term" value="P:glucose 6-phosphate metabolic process"/>
    <property type="evidence" value="ECO:0007669"/>
    <property type="project" value="TreeGrafter"/>
</dbReference>
<dbReference type="UniPathway" id="UPA00109">
    <property type="reaction ID" value="UER00181"/>
</dbReference>
<dbReference type="InterPro" id="IPR046348">
    <property type="entry name" value="SIS_dom_sf"/>
</dbReference>
<evidence type="ECO:0000256" key="5">
    <source>
        <dbReference type="ARBA" id="ARBA00023152"/>
    </source>
</evidence>
<keyword evidence="5 8" id="KW-0324">Glycolysis</keyword>
<dbReference type="CDD" id="cd05015">
    <property type="entry name" value="SIS_PGI_1"/>
    <property type="match status" value="1"/>
</dbReference>
<dbReference type="GO" id="GO:0005829">
    <property type="term" value="C:cytosol"/>
    <property type="evidence" value="ECO:0007669"/>
    <property type="project" value="TreeGrafter"/>
</dbReference>
<dbReference type="HAMAP" id="MF_00473">
    <property type="entry name" value="G6P_isomerase"/>
    <property type="match status" value="1"/>
</dbReference>
<dbReference type="PANTHER" id="PTHR11469:SF1">
    <property type="entry name" value="GLUCOSE-6-PHOSPHATE ISOMERASE"/>
    <property type="match status" value="1"/>
</dbReference>
<dbReference type="Proteomes" id="UP000030341">
    <property type="component" value="Chromosome 1"/>
</dbReference>
<feature type="active site" description="Proton donor" evidence="8">
    <location>
        <position position="353"/>
    </location>
</feature>
<dbReference type="FunFam" id="3.40.50.10490:FF:000018">
    <property type="entry name" value="Glucose-6-phosphate isomerase"/>
    <property type="match status" value="1"/>
</dbReference>
<dbReference type="KEGG" id="pseo:OM33_09530"/>
<evidence type="ECO:0000313" key="11">
    <source>
        <dbReference type="Proteomes" id="UP000030341"/>
    </source>
</evidence>
<keyword evidence="4 8" id="KW-0963">Cytoplasm</keyword>
<feature type="active site" evidence="8">
    <location>
        <position position="384"/>
    </location>
</feature>
<gene>
    <name evidence="8 10" type="primary">pgi</name>
    <name evidence="10" type="ORF">OM33_09530</name>
</gene>
<evidence type="ECO:0000256" key="4">
    <source>
        <dbReference type="ARBA" id="ARBA00022490"/>
    </source>
</evidence>
<accession>A0A0A7EFG9</accession>
<dbReference type="GO" id="GO:0006094">
    <property type="term" value="P:gluconeogenesis"/>
    <property type="evidence" value="ECO:0007669"/>
    <property type="project" value="UniProtKB-UniRule"/>
</dbReference>
<dbReference type="InterPro" id="IPR018189">
    <property type="entry name" value="Phosphoglucose_isomerase_CS"/>
</dbReference>
<dbReference type="Gene3D" id="3.40.50.10490">
    <property type="entry name" value="Glucose-6-phosphate isomerase like protein, domain 1"/>
    <property type="match status" value="2"/>
</dbReference>
<dbReference type="SUPFAM" id="SSF53697">
    <property type="entry name" value="SIS domain"/>
    <property type="match status" value="1"/>
</dbReference>
<keyword evidence="3 8" id="KW-0312">Gluconeogenesis</keyword>
<evidence type="ECO:0000256" key="6">
    <source>
        <dbReference type="ARBA" id="ARBA00023235"/>
    </source>
</evidence>
<dbReference type="OrthoDB" id="140919at2"/>
<dbReference type="HOGENOM" id="CLU_017947_3_1_6"/>
<protein>
    <recommendedName>
        <fullName evidence="8">Glucose-6-phosphate isomerase</fullName>
        <shortName evidence="8">GPI</shortName>
        <ecNumber evidence="8">5.3.1.9</ecNumber>
    </recommendedName>
    <alternativeName>
        <fullName evidence="8">Phosphoglucose isomerase</fullName>
        <shortName evidence="8">PGI</shortName>
    </alternativeName>
    <alternativeName>
        <fullName evidence="8">Phosphohexose isomerase</fullName>
        <shortName evidence="8">PHI</shortName>
    </alternativeName>
</protein>
<dbReference type="PANTHER" id="PTHR11469">
    <property type="entry name" value="GLUCOSE-6-PHOSPHATE ISOMERASE"/>
    <property type="match status" value="1"/>
</dbReference>
<dbReference type="GO" id="GO:0097367">
    <property type="term" value="F:carbohydrate derivative binding"/>
    <property type="evidence" value="ECO:0007669"/>
    <property type="project" value="InterPro"/>
</dbReference>
<evidence type="ECO:0000256" key="8">
    <source>
        <dbReference type="HAMAP-Rule" id="MF_00473"/>
    </source>
</evidence>
<name>A0A0A7EFG9_9GAMM</name>
<evidence type="ECO:0000256" key="1">
    <source>
        <dbReference type="ARBA" id="ARBA00004926"/>
    </source>
</evidence>
<dbReference type="PROSITE" id="PS00765">
    <property type="entry name" value="P_GLUCOSE_ISOMERASE_1"/>
    <property type="match status" value="1"/>
</dbReference>
<organism evidence="10 11">
    <name type="scientific">Pseudoalteromonas piratica</name>
    <dbReference type="NCBI Taxonomy" id="1348114"/>
    <lineage>
        <taxon>Bacteria</taxon>
        <taxon>Pseudomonadati</taxon>
        <taxon>Pseudomonadota</taxon>
        <taxon>Gammaproteobacteria</taxon>
        <taxon>Alteromonadales</taxon>
        <taxon>Pseudoalteromonadaceae</taxon>
        <taxon>Pseudoalteromonas</taxon>
    </lineage>
</organism>
<proteinExistence type="inferred from homology"/>
<comment type="pathway">
    <text evidence="1 8 9">Carbohydrate degradation; glycolysis; D-glyceraldehyde 3-phosphate and glycerone phosphate from D-glucose: step 2/4.</text>
</comment>
<sequence length="553" mass="60918">MSGRSSLASWQTLASLAGEIKQQHLVDLFANDAERFERFSTQIDGVFFDYSKNLITQDVKNALLTLANEVDLASWRDKMFSGEKINFTENRAVLHTALRKRSNEAIYVDGENVVDAVNAELTKIKAFTEKVRSGEWLGYTGKRITDVVSIGVGGSNLGPQMATEALAAYADNTLNVHYASNADGMQIAAVLNKVNPETTLFVISSKTFTTSETMANAKTAVAWLKGAAGCDSAVAKHFAAVSTNLEKTSEFGINPDNVFTMWDWVGGRFSMWSAIGLPIALYLGFDTFVELLEGAFEVDEHFLKSDFEDNIPVLMALLSVWNTSFLDARAQAILPYDQSMHMLPAYLQQAEMESNGKSVTFDGAEINYTSVPLIWGMTGINGQHAFYQYLHQGTTIVPADFIGSITPVTDVNNHHEILMANFFAQTEAMMTGVTKEQVIADLSGRGLSQAQIDVLVEHKVHKGNRPTTSILLDKIDAKHLGRLIALYEHKIFCQGIILEICSFDQWGVELGKGLANAIQKELETDECFEHDSSTAGLIALYKNKRQKADKCQG</sequence>
<dbReference type="EC" id="5.3.1.9" evidence="8"/>
<reference evidence="10 11" key="1">
    <citation type="submission" date="2014-11" db="EMBL/GenBank/DDBJ databases">
        <title>Complete Genome Sequence of Pseudoalteromonas sp. Strain OCN003 Isolated from Kaneohe Bay, Oahu, Hawaii.</title>
        <authorList>
            <person name="Beurmann S."/>
            <person name="Videau P."/>
            <person name="Ushijima B."/>
            <person name="Smith A.M."/>
            <person name="Aeby G.S."/>
            <person name="Callahan S.M."/>
            <person name="Belcaid M."/>
        </authorList>
    </citation>
    <scope>NUCLEOTIDE SEQUENCE [LARGE SCALE GENOMIC DNA]</scope>
    <source>
        <strain evidence="10 11">OCN003</strain>
    </source>
</reference>
<dbReference type="Pfam" id="PF00342">
    <property type="entry name" value="PGI"/>
    <property type="match status" value="1"/>
</dbReference>
<dbReference type="InterPro" id="IPR023096">
    <property type="entry name" value="G6P_Isomerase_C"/>
</dbReference>
<dbReference type="AlphaFoldDB" id="A0A0A7EFG9"/>
<feature type="active site" evidence="8">
    <location>
        <position position="512"/>
    </location>
</feature>
<dbReference type="InterPro" id="IPR001672">
    <property type="entry name" value="G6P_Isomerase"/>
</dbReference>
<comment type="subcellular location">
    <subcellularLocation>
        <location evidence="8">Cytoplasm</location>
    </subcellularLocation>
</comment>
<comment type="similarity">
    <text evidence="2 8 9">Belongs to the GPI family.</text>
</comment>
<dbReference type="PROSITE" id="PS51463">
    <property type="entry name" value="P_GLUCOSE_ISOMERASE_3"/>
    <property type="match status" value="1"/>
</dbReference>
<comment type="catalytic activity">
    <reaction evidence="7 8 9">
        <text>alpha-D-glucose 6-phosphate = beta-D-fructose 6-phosphate</text>
        <dbReference type="Rhea" id="RHEA:11816"/>
        <dbReference type="ChEBI" id="CHEBI:57634"/>
        <dbReference type="ChEBI" id="CHEBI:58225"/>
        <dbReference type="EC" id="5.3.1.9"/>
    </reaction>
</comment>
<evidence type="ECO:0000256" key="2">
    <source>
        <dbReference type="ARBA" id="ARBA00006604"/>
    </source>
</evidence>
<evidence type="ECO:0000256" key="3">
    <source>
        <dbReference type="ARBA" id="ARBA00022432"/>
    </source>
</evidence>
<dbReference type="STRING" id="1348114.OM33_09530"/>
<dbReference type="FunFam" id="1.10.1390.10:FF:000001">
    <property type="entry name" value="Glucose-6-phosphate isomerase"/>
    <property type="match status" value="1"/>
</dbReference>
<dbReference type="GO" id="GO:0004347">
    <property type="term" value="F:glucose-6-phosphate isomerase activity"/>
    <property type="evidence" value="ECO:0007669"/>
    <property type="project" value="UniProtKB-UniRule"/>
</dbReference>
<keyword evidence="6 8" id="KW-0413">Isomerase</keyword>
<comment type="pathway">
    <text evidence="8">Carbohydrate biosynthesis; gluconeogenesis.</text>
</comment>
<dbReference type="InterPro" id="IPR035476">
    <property type="entry name" value="SIS_PGI_1"/>
</dbReference>
<dbReference type="GO" id="GO:0048029">
    <property type="term" value="F:monosaccharide binding"/>
    <property type="evidence" value="ECO:0007669"/>
    <property type="project" value="TreeGrafter"/>
</dbReference>
<dbReference type="PROSITE" id="PS00174">
    <property type="entry name" value="P_GLUCOSE_ISOMERASE_2"/>
    <property type="match status" value="1"/>
</dbReference>
<dbReference type="EMBL" id="CP009888">
    <property type="protein sequence ID" value="AIY65364.1"/>
    <property type="molecule type" value="Genomic_DNA"/>
</dbReference>
<dbReference type="UniPathway" id="UPA00138"/>
<dbReference type="RefSeq" id="WP_038641179.1">
    <property type="nucleotide sequence ID" value="NZ_CP009888.1"/>
</dbReference>
<dbReference type="PRINTS" id="PR00662">
    <property type="entry name" value="G6PISOMERASE"/>
</dbReference>
<dbReference type="eggNOG" id="COG0166">
    <property type="taxonomic scope" value="Bacteria"/>
</dbReference>
<evidence type="ECO:0000313" key="10">
    <source>
        <dbReference type="EMBL" id="AIY65364.1"/>
    </source>
</evidence>
<keyword evidence="11" id="KW-1185">Reference proteome</keyword>
<dbReference type="InterPro" id="IPR035482">
    <property type="entry name" value="SIS_PGI_2"/>
</dbReference>